<evidence type="ECO:0000313" key="13">
    <source>
        <dbReference type="EMBL" id="QDU83020.1"/>
    </source>
</evidence>
<keyword evidence="6 11" id="KW-0812">Transmembrane</keyword>
<evidence type="ECO:0000256" key="11">
    <source>
        <dbReference type="SAM" id="Phobius"/>
    </source>
</evidence>
<evidence type="ECO:0000256" key="2">
    <source>
        <dbReference type="ARBA" id="ARBA00004370"/>
    </source>
</evidence>
<dbReference type="Pfam" id="PF02518">
    <property type="entry name" value="HATPase_c"/>
    <property type="match status" value="1"/>
</dbReference>
<dbReference type="InterPro" id="IPR005467">
    <property type="entry name" value="His_kinase_dom"/>
</dbReference>
<dbReference type="PRINTS" id="PR00344">
    <property type="entry name" value="BCTRLSENSOR"/>
</dbReference>
<evidence type="ECO:0000256" key="7">
    <source>
        <dbReference type="ARBA" id="ARBA00022777"/>
    </source>
</evidence>
<dbReference type="PANTHER" id="PTHR45436">
    <property type="entry name" value="SENSOR HISTIDINE KINASE YKOH"/>
    <property type="match status" value="1"/>
</dbReference>
<accession>A0A518CUW3</accession>
<evidence type="ECO:0000256" key="9">
    <source>
        <dbReference type="ARBA" id="ARBA00023136"/>
    </source>
</evidence>
<gene>
    <name evidence="13" type="primary">cusS</name>
    <name evidence="13" type="ORF">Pla163_01160</name>
</gene>
<dbReference type="InterPro" id="IPR004358">
    <property type="entry name" value="Sig_transdc_His_kin-like_C"/>
</dbReference>
<dbReference type="InterPro" id="IPR003661">
    <property type="entry name" value="HisK_dim/P_dom"/>
</dbReference>
<evidence type="ECO:0000256" key="4">
    <source>
        <dbReference type="ARBA" id="ARBA00022553"/>
    </source>
</evidence>
<evidence type="ECO:0000313" key="14">
    <source>
        <dbReference type="Proteomes" id="UP000319342"/>
    </source>
</evidence>
<dbReference type="SUPFAM" id="SSF47384">
    <property type="entry name" value="Homodimeric domain of signal transducing histidine kinase"/>
    <property type="match status" value="1"/>
</dbReference>
<dbReference type="CDD" id="cd00075">
    <property type="entry name" value="HATPase"/>
    <property type="match status" value="1"/>
</dbReference>
<keyword evidence="9 11" id="KW-0472">Membrane</keyword>
<dbReference type="GO" id="GO:0000155">
    <property type="term" value="F:phosphorelay sensor kinase activity"/>
    <property type="evidence" value="ECO:0007669"/>
    <property type="project" value="InterPro"/>
</dbReference>
<dbReference type="SMART" id="SM00388">
    <property type="entry name" value="HisKA"/>
    <property type="match status" value="1"/>
</dbReference>
<dbReference type="InterPro" id="IPR036097">
    <property type="entry name" value="HisK_dim/P_sf"/>
</dbReference>
<keyword evidence="5 13" id="KW-0808">Transferase</keyword>
<dbReference type="EMBL" id="CP036290">
    <property type="protein sequence ID" value="QDU83020.1"/>
    <property type="molecule type" value="Genomic_DNA"/>
</dbReference>
<dbReference type="InterPro" id="IPR050428">
    <property type="entry name" value="TCS_sensor_his_kinase"/>
</dbReference>
<evidence type="ECO:0000256" key="5">
    <source>
        <dbReference type="ARBA" id="ARBA00022679"/>
    </source>
</evidence>
<evidence type="ECO:0000256" key="1">
    <source>
        <dbReference type="ARBA" id="ARBA00000085"/>
    </source>
</evidence>
<evidence type="ECO:0000256" key="3">
    <source>
        <dbReference type="ARBA" id="ARBA00012438"/>
    </source>
</evidence>
<comment type="subcellular location">
    <subcellularLocation>
        <location evidence="2">Membrane</location>
    </subcellularLocation>
</comment>
<dbReference type="Gene3D" id="3.30.565.10">
    <property type="entry name" value="Histidine kinase-like ATPase, C-terminal domain"/>
    <property type="match status" value="1"/>
</dbReference>
<dbReference type="GO" id="GO:0016020">
    <property type="term" value="C:membrane"/>
    <property type="evidence" value="ECO:0007669"/>
    <property type="project" value="UniProtKB-SubCell"/>
</dbReference>
<evidence type="ECO:0000256" key="10">
    <source>
        <dbReference type="SAM" id="MobiDB-lite"/>
    </source>
</evidence>
<protein>
    <recommendedName>
        <fullName evidence="3">histidine kinase</fullName>
        <ecNumber evidence="3">2.7.13.3</ecNumber>
    </recommendedName>
</protein>
<sequence length="479" mass="52537">MTPVVKRMPRAWSLRRRIVLWFVVGVALLLTIGGVFMSWFVEDTLRRELDSLVVEELAELRVAISRSVVDESELIAITRSLELAHPGFHMGVRVRNGDLGPPWFSRGSIPPERWPVDTTPEHRSGRAASDSMRRLSGTVDARVRMEDGSVEERSLVAELAVDGAPRASDLHRTEALFLLLSLLGGVATILGGSLLAHRLARLLEQIAESAGAARLDESSELHAPQSAPEEVRHVVDAFRSSVQAMRAEHSRNVLLTAGLAHELRSPLQNLISSAEVALLRPRPEAEYESLVRSQLEELRSLALVVDNLMTLTALRDSQSLPRRERFDLGAEVSIRLTQEREEARRRKVRLDLEVSGDCELLGDREALVLMVRNLVANAIRWAPSSTTVELVLERSGDGLRILVDDAGPGVAEAERDAIFEAFHMGAVPDGARAGYGLGLALARTAARCHGGDIQVDRSPAGGARFTVDLPLALDGDERR</sequence>
<feature type="domain" description="Histidine kinase" evidence="12">
    <location>
        <begin position="258"/>
        <end position="473"/>
    </location>
</feature>
<proteinExistence type="predicted"/>
<comment type="catalytic activity">
    <reaction evidence="1">
        <text>ATP + protein L-histidine = ADP + protein N-phospho-L-histidine.</text>
        <dbReference type="EC" id="2.7.13.3"/>
    </reaction>
</comment>
<dbReference type="SUPFAM" id="SSF55874">
    <property type="entry name" value="ATPase domain of HSP90 chaperone/DNA topoisomerase II/histidine kinase"/>
    <property type="match status" value="1"/>
</dbReference>
<name>A0A518CUW3_9BACT</name>
<keyword evidence="8 11" id="KW-1133">Transmembrane helix</keyword>
<dbReference type="AlphaFoldDB" id="A0A518CUW3"/>
<dbReference type="CDD" id="cd00082">
    <property type="entry name" value="HisKA"/>
    <property type="match status" value="1"/>
</dbReference>
<dbReference type="Gene3D" id="1.10.287.130">
    <property type="match status" value="1"/>
</dbReference>
<keyword evidence="7 13" id="KW-0418">Kinase</keyword>
<evidence type="ECO:0000256" key="6">
    <source>
        <dbReference type="ARBA" id="ARBA00022692"/>
    </source>
</evidence>
<dbReference type="InterPro" id="IPR036890">
    <property type="entry name" value="HATPase_C_sf"/>
</dbReference>
<dbReference type="InterPro" id="IPR003594">
    <property type="entry name" value="HATPase_dom"/>
</dbReference>
<dbReference type="PANTHER" id="PTHR45436:SF5">
    <property type="entry name" value="SENSOR HISTIDINE KINASE TRCS"/>
    <property type="match status" value="1"/>
</dbReference>
<reference evidence="13 14" key="1">
    <citation type="submission" date="2019-02" db="EMBL/GenBank/DDBJ databases">
        <title>Deep-cultivation of Planctomycetes and their phenomic and genomic characterization uncovers novel biology.</title>
        <authorList>
            <person name="Wiegand S."/>
            <person name="Jogler M."/>
            <person name="Boedeker C."/>
            <person name="Pinto D."/>
            <person name="Vollmers J."/>
            <person name="Rivas-Marin E."/>
            <person name="Kohn T."/>
            <person name="Peeters S.H."/>
            <person name="Heuer A."/>
            <person name="Rast P."/>
            <person name="Oberbeckmann S."/>
            <person name="Bunk B."/>
            <person name="Jeske O."/>
            <person name="Meyerdierks A."/>
            <person name="Storesund J.E."/>
            <person name="Kallscheuer N."/>
            <person name="Luecker S."/>
            <person name="Lage O.M."/>
            <person name="Pohl T."/>
            <person name="Merkel B.J."/>
            <person name="Hornburger P."/>
            <person name="Mueller R.-W."/>
            <person name="Bruemmer F."/>
            <person name="Labrenz M."/>
            <person name="Spormann A.M."/>
            <person name="Op den Camp H."/>
            <person name="Overmann J."/>
            <person name="Amann R."/>
            <person name="Jetten M.S.M."/>
            <person name="Mascher T."/>
            <person name="Medema M.H."/>
            <person name="Devos D.P."/>
            <person name="Kaster A.-K."/>
            <person name="Ovreas L."/>
            <person name="Rohde M."/>
            <person name="Galperin M.Y."/>
            <person name="Jogler C."/>
        </authorList>
    </citation>
    <scope>NUCLEOTIDE SEQUENCE [LARGE SCALE GENOMIC DNA]</scope>
    <source>
        <strain evidence="13 14">Pla163</strain>
    </source>
</reference>
<dbReference type="EC" id="2.7.13.3" evidence="3"/>
<dbReference type="SMART" id="SM00387">
    <property type="entry name" value="HATPase_c"/>
    <property type="match status" value="1"/>
</dbReference>
<evidence type="ECO:0000256" key="8">
    <source>
        <dbReference type="ARBA" id="ARBA00022989"/>
    </source>
</evidence>
<feature type="region of interest" description="Disordered" evidence="10">
    <location>
        <begin position="110"/>
        <end position="131"/>
    </location>
</feature>
<evidence type="ECO:0000259" key="12">
    <source>
        <dbReference type="PROSITE" id="PS50109"/>
    </source>
</evidence>
<feature type="transmembrane region" description="Helical" evidence="11">
    <location>
        <begin position="20"/>
        <end position="41"/>
    </location>
</feature>
<keyword evidence="14" id="KW-1185">Reference proteome</keyword>
<organism evidence="13 14">
    <name type="scientific">Rohdeia mirabilis</name>
    <dbReference type="NCBI Taxonomy" id="2528008"/>
    <lineage>
        <taxon>Bacteria</taxon>
        <taxon>Pseudomonadati</taxon>
        <taxon>Planctomycetota</taxon>
        <taxon>Planctomycetia</taxon>
        <taxon>Planctomycetia incertae sedis</taxon>
        <taxon>Rohdeia</taxon>
    </lineage>
</organism>
<dbReference type="PROSITE" id="PS50109">
    <property type="entry name" value="HIS_KIN"/>
    <property type="match status" value="1"/>
</dbReference>
<keyword evidence="4" id="KW-0597">Phosphoprotein</keyword>
<dbReference type="Proteomes" id="UP000319342">
    <property type="component" value="Chromosome"/>
</dbReference>